<dbReference type="PANTHER" id="PTHR43433">
    <property type="entry name" value="HYDROLASE, ALPHA/BETA FOLD FAMILY PROTEIN"/>
    <property type="match status" value="1"/>
</dbReference>
<evidence type="ECO:0000313" key="3">
    <source>
        <dbReference type="Proteomes" id="UP000435837"/>
    </source>
</evidence>
<dbReference type="InterPro" id="IPR050471">
    <property type="entry name" value="AB_hydrolase"/>
</dbReference>
<accession>A0A640S8Q1</accession>
<dbReference type="Pfam" id="PF00561">
    <property type="entry name" value="Abhydrolase_1"/>
    <property type="match status" value="1"/>
</dbReference>
<dbReference type="SUPFAM" id="SSF53474">
    <property type="entry name" value="alpha/beta-Hydrolases"/>
    <property type="match status" value="1"/>
</dbReference>
<dbReference type="EMBL" id="BLIN01000005">
    <property type="protein sequence ID" value="GFE07619.1"/>
    <property type="molecule type" value="Genomic_DNA"/>
</dbReference>
<dbReference type="PANTHER" id="PTHR43433:SF5">
    <property type="entry name" value="AB HYDROLASE-1 DOMAIN-CONTAINING PROTEIN"/>
    <property type="match status" value="1"/>
</dbReference>
<proteinExistence type="predicted"/>
<dbReference type="InterPro" id="IPR000073">
    <property type="entry name" value="AB_hydrolase_1"/>
</dbReference>
<protein>
    <submittedName>
        <fullName evidence="2">Alpha/beta hydrolase</fullName>
    </submittedName>
</protein>
<dbReference type="GO" id="GO:0016787">
    <property type="term" value="F:hydrolase activity"/>
    <property type="evidence" value="ECO:0007669"/>
    <property type="project" value="UniProtKB-KW"/>
</dbReference>
<dbReference type="InterPro" id="IPR029058">
    <property type="entry name" value="AB_hydrolase_fold"/>
</dbReference>
<dbReference type="PRINTS" id="PR00111">
    <property type="entry name" value="ABHYDROLASE"/>
</dbReference>
<sequence>MSTPSGAHHAGLHYTDQGSGPPVVLVHGVAGGIDTSWGNLLELLAEHHRVIAVDNPGSGNSPLPDGPLQLDTIADSIALTAERAGLEHYTVVGYSMGSAIAVRHAIRYPHRVAALALIAGFACPDPRLRLALHTWRDLLDADARLLGRYLLQQSCGPAPLAQLDHADIDRLAERTAAGLPPGTRRHIDLALSVDVRDDLPHVNAPALVIAAAEDLLVTPSHSDVLAQGIKDSRLIQVLAGHDAPAEQPMAISAHIHALTHR</sequence>
<dbReference type="Proteomes" id="UP000435837">
    <property type="component" value="Unassembled WGS sequence"/>
</dbReference>
<dbReference type="Gene3D" id="3.40.50.1820">
    <property type="entry name" value="alpha/beta hydrolase"/>
    <property type="match status" value="1"/>
</dbReference>
<dbReference type="RefSeq" id="WP_246295996.1">
    <property type="nucleotide sequence ID" value="NZ_BAAATH010000032.1"/>
</dbReference>
<feature type="domain" description="AB hydrolase-1" evidence="1">
    <location>
        <begin position="21"/>
        <end position="243"/>
    </location>
</feature>
<organism evidence="2 3">
    <name type="scientific">Streptomyces caniferus</name>
    <dbReference type="NCBI Taxonomy" id="285557"/>
    <lineage>
        <taxon>Bacteria</taxon>
        <taxon>Bacillati</taxon>
        <taxon>Actinomycetota</taxon>
        <taxon>Actinomycetes</taxon>
        <taxon>Kitasatosporales</taxon>
        <taxon>Streptomycetaceae</taxon>
        <taxon>Streptomyces</taxon>
    </lineage>
</organism>
<evidence type="ECO:0000313" key="2">
    <source>
        <dbReference type="EMBL" id="GFE07619.1"/>
    </source>
</evidence>
<comment type="caution">
    <text evidence="2">The sequence shown here is derived from an EMBL/GenBank/DDBJ whole genome shotgun (WGS) entry which is preliminary data.</text>
</comment>
<keyword evidence="2" id="KW-0378">Hydrolase</keyword>
<dbReference type="AlphaFoldDB" id="A0A640S8Q1"/>
<gene>
    <name evidence="2" type="ORF">Scani_38870</name>
</gene>
<name>A0A640S8Q1_9ACTN</name>
<reference evidence="2 3" key="1">
    <citation type="submission" date="2019-12" db="EMBL/GenBank/DDBJ databases">
        <title>Whole genome shotgun sequence of Streptomyces caniferus NBRC 15389.</title>
        <authorList>
            <person name="Ichikawa N."/>
            <person name="Kimura A."/>
            <person name="Kitahashi Y."/>
            <person name="Komaki H."/>
            <person name="Tamura T."/>
        </authorList>
    </citation>
    <scope>NUCLEOTIDE SEQUENCE [LARGE SCALE GENOMIC DNA]</scope>
    <source>
        <strain evidence="2 3">NBRC 15389</strain>
    </source>
</reference>
<evidence type="ECO:0000259" key="1">
    <source>
        <dbReference type="Pfam" id="PF00561"/>
    </source>
</evidence>